<dbReference type="PANTHER" id="PTHR33734">
    <property type="entry name" value="LYSM DOMAIN-CONTAINING GPI-ANCHORED PROTEIN 2"/>
    <property type="match status" value="1"/>
</dbReference>
<evidence type="ECO:0000313" key="3">
    <source>
        <dbReference type="Proteomes" id="UP001332192"/>
    </source>
</evidence>
<dbReference type="InterPro" id="IPR036779">
    <property type="entry name" value="LysM_dom_sf"/>
</dbReference>
<reference evidence="2 3" key="1">
    <citation type="journal article" date="2024" name="Front. Microbiol.">
        <title>Novel thermophilic genera Geochorda gen. nov. and Carboxydochorda gen. nov. from the deep terrestrial subsurface reveal the ecophysiological diversity in the class Limnochordia.</title>
        <authorList>
            <person name="Karnachuk O.V."/>
            <person name="Lukina A.P."/>
            <person name="Avakyan M.R."/>
            <person name="Kadnikov V.V."/>
            <person name="Begmatov S."/>
            <person name="Beletsky A.V."/>
            <person name="Vlasova K.G."/>
            <person name="Novikov A.A."/>
            <person name="Shcherbakova V.A."/>
            <person name="Mardanov A.V."/>
            <person name="Ravin N.V."/>
        </authorList>
    </citation>
    <scope>NUCLEOTIDE SEQUENCE [LARGE SCALE GENOMIC DNA]</scope>
    <source>
        <strain evidence="2 3">L945</strain>
    </source>
</reference>
<dbReference type="Pfam" id="PF01476">
    <property type="entry name" value="LysM"/>
    <property type="match status" value="2"/>
</dbReference>
<dbReference type="SUPFAM" id="SSF47090">
    <property type="entry name" value="PGBD-like"/>
    <property type="match status" value="1"/>
</dbReference>
<dbReference type="Gene3D" id="1.10.101.10">
    <property type="entry name" value="PGBD-like superfamily/PGBD"/>
    <property type="match status" value="1"/>
</dbReference>
<accession>A0ABZ1BVC3</accession>
<keyword evidence="3" id="KW-1185">Reference proteome</keyword>
<dbReference type="PROSITE" id="PS51782">
    <property type="entry name" value="LYSM"/>
    <property type="match status" value="1"/>
</dbReference>
<dbReference type="SUPFAM" id="SSF54106">
    <property type="entry name" value="LysM domain"/>
    <property type="match status" value="1"/>
</dbReference>
<sequence>MRKSTGAGARPARHGSWLLVAKTLLVVAIAGAAWPGGATGATRVLQEGMWGDDVRQVQETLRELGFRTVNPNGYYGPETTQAVKALQRAMGLPADGVTGSATARVLDALGTPYRYRVEQGDTLWNVARRFGTTMEALMDANGMEDTMLHPGQTITIPTVRRLFVPVAVQLRDLAARLGVPGEAMARLNGLRLTDTLQAGSLIWTPLPQL</sequence>
<feature type="domain" description="LysM" evidence="1">
    <location>
        <begin position="113"/>
        <end position="156"/>
    </location>
</feature>
<name>A0ABZ1BVC3_9FIRM</name>
<dbReference type="CDD" id="cd00118">
    <property type="entry name" value="LysM"/>
    <property type="match status" value="1"/>
</dbReference>
<organism evidence="2 3">
    <name type="scientific">Carboxydichorda subterranea</name>
    <dbReference type="NCBI Taxonomy" id="3109565"/>
    <lineage>
        <taxon>Bacteria</taxon>
        <taxon>Bacillati</taxon>
        <taxon>Bacillota</taxon>
        <taxon>Limnochordia</taxon>
        <taxon>Limnochordales</taxon>
        <taxon>Geochordaceae</taxon>
        <taxon>Carboxydichorda</taxon>
    </lineage>
</organism>
<gene>
    <name evidence="2" type="ORF">U7230_11635</name>
</gene>
<evidence type="ECO:0000259" key="1">
    <source>
        <dbReference type="PROSITE" id="PS51782"/>
    </source>
</evidence>
<dbReference type="PANTHER" id="PTHR33734:SF22">
    <property type="entry name" value="MEMBRANE-BOUND LYTIC MUREIN TRANSGLYCOSYLASE D"/>
    <property type="match status" value="1"/>
</dbReference>
<dbReference type="Proteomes" id="UP001332192">
    <property type="component" value="Chromosome"/>
</dbReference>
<dbReference type="SMART" id="SM00257">
    <property type="entry name" value="LysM"/>
    <property type="match status" value="2"/>
</dbReference>
<dbReference type="InterPro" id="IPR002477">
    <property type="entry name" value="Peptidoglycan-bd-like"/>
</dbReference>
<dbReference type="EMBL" id="CP141615">
    <property type="protein sequence ID" value="WRP16729.1"/>
    <property type="molecule type" value="Genomic_DNA"/>
</dbReference>
<dbReference type="Pfam" id="PF01471">
    <property type="entry name" value="PG_binding_1"/>
    <property type="match status" value="1"/>
</dbReference>
<evidence type="ECO:0000313" key="2">
    <source>
        <dbReference type="EMBL" id="WRP16729.1"/>
    </source>
</evidence>
<dbReference type="Gene3D" id="3.10.350.10">
    <property type="entry name" value="LysM domain"/>
    <property type="match status" value="1"/>
</dbReference>
<protein>
    <submittedName>
        <fullName evidence="2">LysM peptidoglycan-binding domain-containing protein</fullName>
    </submittedName>
</protein>
<dbReference type="InterPro" id="IPR036366">
    <property type="entry name" value="PGBDSf"/>
</dbReference>
<proteinExistence type="predicted"/>
<dbReference type="InterPro" id="IPR018392">
    <property type="entry name" value="LysM"/>
</dbReference>
<dbReference type="RefSeq" id="WP_324716001.1">
    <property type="nucleotide sequence ID" value="NZ_CP141615.1"/>
</dbReference>
<dbReference type="InterPro" id="IPR036365">
    <property type="entry name" value="PGBD-like_sf"/>
</dbReference>